<dbReference type="PRINTS" id="PR00081">
    <property type="entry name" value="GDHRDH"/>
</dbReference>
<dbReference type="Pfam" id="PF00106">
    <property type="entry name" value="adh_short"/>
    <property type="match status" value="1"/>
</dbReference>
<dbReference type="PANTHER" id="PTHR42879:SF2">
    <property type="entry name" value="3-OXOACYL-[ACYL-CARRIER-PROTEIN] REDUCTASE FABG"/>
    <property type="match status" value="1"/>
</dbReference>
<dbReference type="EMBL" id="CCNB01000012">
    <property type="protein sequence ID" value="CDX36227.1"/>
    <property type="molecule type" value="Genomic_DNA"/>
</dbReference>
<keyword evidence="5" id="KW-0560">Oxidoreductase</keyword>
<name>A0A090GSU8_MESPL</name>
<dbReference type="PANTHER" id="PTHR42879">
    <property type="entry name" value="3-OXOACYL-(ACYL-CARRIER-PROTEIN) REDUCTASE"/>
    <property type="match status" value="1"/>
</dbReference>
<protein>
    <submittedName>
        <fullName evidence="5">Putative short-chain alcohol dehydrogenase</fullName>
        <ecNumber evidence="5">1.1.1.30</ecNumber>
    </submittedName>
</protein>
<dbReference type="PRINTS" id="PR00080">
    <property type="entry name" value="SDRFAMILY"/>
</dbReference>
<dbReference type="GO" id="GO:0003858">
    <property type="term" value="F:3-hydroxybutyrate dehydrogenase activity"/>
    <property type="evidence" value="ECO:0007669"/>
    <property type="project" value="UniProtKB-EC"/>
</dbReference>
<dbReference type="EC" id="1.1.1.30" evidence="5"/>
<dbReference type="STRING" id="69974.MPLDJ20_20479"/>
<organism evidence="5 7">
    <name type="scientific">Mesorhizobium plurifarium</name>
    <dbReference type="NCBI Taxonomy" id="69974"/>
    <lineage>
        <taxon>Bacteria</taxon>
        <taxon>Pseudomonadati</taxon>
        <taxon>Pseudomonadota</taxon>
        <taxon>Alphaproteobacteria</taxon>
        <taxon>Hyphomicrobiales</taxon>
        <taxon>Phyllobacteriaceae</taxon>
        <taxon>Mesorhizobium</taxon>
    </lineage>
</organism>
<dbReference type="Gene3D" id="3.40.50.720">
    <property type="entry name" value="NAD(P)-binding Rossmann-like Domain"/>
    <property type="match status" value="1"/>
</dbReference>
<proteinExistence type="inferred from homology"/>
<dbReference type="InterPro" id="IPR020904">
    <property type="entry name" value="Sc_DH/Rdtase_CS"/>
</dbReference>
<reference evidence="7 8" key="2">
    <citation type="submission" date="2014-08" db="EMBL/GenBank/DDBJ databases">
        <authorList>
            <person name="Moulin Lionel"/>
        </authorList>
    </citation>
    <scope>NUCLEOTIDE SEQUENCE [LARGE SCALE GENOMIC DNA]</scope>
</reference>
<dbReference type="Proteomes" id="UP000046373">
    <property type="component" value="Unassembled WGS sequence"/>
</dbReference>
<dbReference type="AlphaFoldDB" id="A0A090GSU8"/>
<dbReference type="Proteomes" id="UP000046122">
    <property type="component" value="Unassembled WGS sequence"/>
</dbReference>
<dbReference type="EMBL" id="CCMZ01000007">
    <property type="protein sequence ID" value="CDX13812.1"/>
    <property type="molecule type" value="Genomic_DNA"/>
</dbReference>
<dbReference type="FunFam" id="3.40.50.720:FF:000084">
    <property type="entry name" value="Short-chain dehydrogenase reductase"/>
    <property type="match status" value="1"/>
</dbReference>
<evidence type="ECO:0000313" key="3">
    <source>
        <dbReference type="EMBL" id="CDX13812.1"/>
    </source>
</evidence>
<evidence type="ECO:0000313" key="4">
    <source>
        <dbReference type="EMBL" id="CDX36227.1"/>
    </source>
</evidence>
<dbReference type="GO" id="GO:0032787">
    <property type="term" value="P:monocarboxylic acid metabolic process"/>
    <property type="evidence" value="ECO:0007669"/>
    <property type="project" value="UniProtKB-ARBA"/>
</dbReference>
<keyword evidence="6" id="KW-1185">Reference proteome</keyword>
<evidence type="ECO:0000256" key="2">
    <source>
        <dbReference type="RuleBase" id="RU000363"/>
    </source>
</evidence>
<evidence type="ECO:0000313" key="7">
    <source>
        <dbReference type="Proteomes" id="UP000046122"/>
    </source>
</evidence>
<reference evidence="6" key="1">
    <citation type="submission" date="2014-08" db="EMBL/GenBank/DDBJ databases">
        <authorList>
            <person name="Moulin L."/>
        </authorList>
    </citation>
    <scope>NUCLEOTIDE SEQUENCE [LARGE SCALE GENOMIC DNA]</scope>
</reference>
<dbReference type="Proteomes" id="UP000045285">
    <property type="component" value="Unassembled WGS sequence"/>
</dbReference>
<evidence type="ECO:0000313" key="8">
    <source>
        <dbReference type="Proteomes" id="UP000046373"/>
    </source>
</evidence>
<comment type="similarity">
    <text evidence="1 2">Belongs to the short-chain dehydrogenases/reductases (SDR) family.</text>
</comment>
<accession>A0A090GSU8</accession>
<evidence type="ECO:0000313" key="5">
    <source>
        <dbReference type="EMBL" id="CDX51203.1"/>
    </source>
</evidence>
<dbReference type="InterPro" id="IPR002347">
    <property type="entry name" value="SDR_fam"/>
</dbReference>
<evidence type="ECO:0000256" key="1">
    <source>
        <dbReference type="ARBA" id="ARBA00006484"/>
    </source>
</evidence>
<dbReference type="EMBL" id="CCNE01000005">
    <property type="protein sequence ID" value="CDX51203.1"/>
    <property type="molecule type" value="Genomic_DNA"/>
</dbReference>
<evidence type="ECO:0000313" key="6">
    <source>
        <dbReference type="Proteomes" id="UP000045285"/>
    </source>
</evidence>
<dbReference type="InterPro" id="IPR050259">
    <property type="entry name" value="SDR"/>
</dbReference>
<dbReference type="InterPro" id="IPR036291">
    <property type="entry name" value="NAD(P)-bd_dom_sf"/>
</dbReference>
<dbReference type="PROSITE" id="PS00061">
    <property type="entry name" value="ADH_SHORT"/>
    <property type="match status" value="1"/>
</dbReference>
<gene>
    <name evidence="3" type="ORF">MPL3356_150076</name>
    <name evidence="5" type="ORF">MPL3365_130337</name>
    <name evidence="4" type="ORF">MPLDJ20_20479</name>
</gene>
<sequence length="277" mass="29524">MSLSKEAEGAAPSTRAKPLNECTALITGSTAGLGQAMAARLAEAGCSVMLHGLEDAEQIEAQRDDLARKTGARVAYHKADLSTRSGVEGLISTAMSVLGPIDILVNNAVVRHFAPVMDFPAEQWDLALAVNLSAAFHAIRLLLPDMRSRNFGRIFNITSVYGMRGTTDRVGYVTTKSAILGLTRAVALENLDRDVTCHSLCPGSVLTPGTEERVERLMAERGIDRTAAERLFLEGKQPGGNFVSARSISDLLVFLCGPIARDMTGSVLPVEAGWLAS</sequence>
<dbReference type="SUPFAM" id="SSF51735">
    <property type="entry name" value="NAD(P)-binding Rossmann-fold domains"/>
    <property type="match status" value="1"/>
</dbReference>